<dbReference type="Pfam" id="PF13291">
    <property type="entry name" value="ACT_4"/>
    <property type="match status" value="1"/>
</dbReference>
<keyword evidence="11" id="KW-1185">Reference proteome</keyword>
<dbReference type="PROSITE" id="PS51880">
    <property type="entry name" value="TGS"/>
    <property type="match status" value="1"/>
</dbReference>
<evidence type="ECO:0000256" key="3">
    <source>
        <dbReference type="ARBA" id="ARBA00029754"/>
    </source>
</evidence>
<accession>A0A077AVG0</accession>
<dbReference type="SUPFAM" id="SSF109604">
    <property type="entry name" value="HD-domain/PDEase-like"/>
    <property type="match status" value="1"/>
</dbReference>
<dbReference type="InterPro" id="IPR002912">
    <property type="entry name" value="ACT_dom"/>
</dbReference>
<dbReference type="RefSeq" id="WP_038464752.1">
    <property type="nucleotide sequence ID" value="NZ_CP008941.1"/>
</dbReference>
<dbReference type="PROSITE" id="PS51671">
    <property type="entry name" value="ACT"/>
    <property type="match status" value="1"/>
</dbReference>
<evidence type="ECO:0000256" key="6">
    <source>
        <dbReference type="RuleBase" id="RU003847"/>
    </source>
</evidence>
<dbReference type="InterPro" id="IPR043519">
    <property type="entry name" value="NT_sf"/>
</dbReference>
<organism evidence="10 11">
    <name type="scientific">Candidatus Odyssella acanthamoebae</name>
    <dbReference type="NCBI Taxonomy" id="91604"/>
    <lineage>
        <taxon>Bacteria</taxon>
        <taxon>Pseudomonadati</taxon>
        <taxon>Pseudomonadota</taxon>
        <taxon>Alphaproteobacteria</taxon>
        <taxon>Holosporales</taxon>
        <taxon>Candidatus Paracaedibacteraceae</taxon>
        <taxon>Candidatus Odyssella</taxon>
    </lineage>
</organism>
<dbReference type="PANTHER" id="PTHR21262">
    <property type="entry name" value="GUANOSINE-3',5'-BIS DIPHOSPHATE 3'-PYROPHOSPHOHYDROLASE"/>
    <property type="match status" value="1"/>
</dbReference>
<evidence type="ECO:0000259" key="7">
    <source>
        <dbReference type="PROSITE" id="PS51671"/>
    </source>
</evidence>
<dbReference type="Pfam" id="PF02824">
    <property type="entry name" value="TGS"/>
    <property type="match status" value="1"/>
</dbReference>
<dbReference type="Gene3D" id="3.30.70.260">
    <property type="match status" value="1"/>
</dbReference>
<dbReference type="SMART" id="SM00954">
    <property type="entry name" value="RelA_SpoT"/>
    <property type="match status" value="1"/>
</dbReference>
<evidence type="ECO:0000256" key="5">
    <source>
        <dbReference type="ARBA" id="ARBA00048244"/>
    </source>
</evidence>
<keyword evidence="10" id="KW-0808">Transferase</keyword>
<dbReference type="SUPFAM" id="SSF81301">
    <property type="entry name" value="Nucleotidyltransferase"/>
    <property type="match status" value="1"/>
</dbReference>
<comment type="function">
    <text evidence="6">In eubacteria ppGpp (guanosine 3'-diphosphate 5'-diphosphate) is a mediator of the stringent response that coordinates a variety of cellular activities in response to changes in nutritional abundance.</text>
</comment>
<dbReference type="GO" id="GO:0005886">
    <property type="term" value="C:plasma membrane"/>
    <property type="evidence" value="ECO:0007669"/>
    <property type="project" value="TreeGrafter"/>
</dbReference>
<proteinExistence type="inferred from homology"/>
<dbReference type="SUPFAM" id="SSF55021">
    <property type="entry name" value="ACT-like"/>
    <property type="match status" value="1"/>
</dbReference>
<evidence type="ECO:0000256" key="4">
    <source>
        <dbReference type="ARBA" id="ARBA00032407"/>
    </source>
</evidence>
<dbReference type="InterPro" id="IPR033655">
    <property type="entry name" value="TGS_RelA/SpoT"/>
</dbReference>
<keyword evidence="10" id="KW-0418">Kinase</keyword>
<dbReference type="InterPro" id="IPR003607">
    <property type="entry name" value="HD/PDEase_dom"/>
</dbReference>
<gene>
    <name evidence="10" type="ORF">ID47_06025</name>
</gene>
<dbReference type="InterPro" id="IPR012676">
    <property type="entry name" value="TGS-like"/>
</dbReference>
<dbReference type="PANTHER" id="PTHR21262:SF36">
    <property type="entry name" value="BIFUNCTIONAL (P)PPGPP SYNTHASE_HYDROLASE SPOT"/>
    <property type="match status" value="1"/>
</dbReference>
<dbReference type="CDD" id="cd05399">
    <property type="entry name" value="NT_Rel-Spo_like"/>
    <property type="match status" value="1"/>
</dbReference>
<dbReference type="Pfam" id="PF13328">
    <property type="entry name" value="HD_4"/>
    <property type="match status" value="1"/>
</dbReference>
<dbReference type="NCBIfam" id="TIGR00691">
    <property type="entry name" value="spoT_relA"/>
    <property type="match status" value="1"/>
</dbReference>
<dbReference type="CDD" id="cd00077">
    <property type="entry name" value="HDc"/>
    <property type="match status" value="1"/>
</dbReference>
<feature type="domain" description="TGS" evidence="9">
    <location>
        <begin position="381"/>
        <end position="446"/>
    </location>
</feature>
<dbReference type="Gene3D" id="3.10.20.30">
    <property type="match status" value="1"/>
</dbReference>
<dbReference type="Gene3D" id="3.30.460.10">
    <property type="entry name" value="Beta Polymerase, domain 2"/>
    <property type="match status" value="1"/>
</dbReference>
<dbReference type="SMART" id="SM00471">
    <property type="entry name" value="HDc"/>
    <property type="match status" value="1"/>
</dbReference>
<dbReference type="Pfam" id="PF19296">
    <property type="entry name" value="RelA_AH_RIS"/>
    <property type="match status" value="1"/>
</dbReference>
<dbReference type="FunFam" id="1.10.3210.10:FF:000001">
    <property type="entry name" value="GTP pyrophosphokinase RelA"/>
    <property type="match status" value="1"/>
</dbReference>
<dbReference type="HOGENOM" id="CLU_012300_3_0_5"/>
<dbReference type="OrthoDB" id="9805041at2"/>
<reference evidence="10 11" key="1">
    <citation type="submission" date="2014-07" db="EMBL/GenBank/DDBJ databases">
        <title>Comparative genomic insights into amoeba endosymbionts belonging to the families of Holosporaceae and Candidatus Midichloriaceae within Rickettsiales.</title>
        <authorList>
            <person name="Wang Z."/>
            <person name="Wu M."/>
        </authorList>
    </citation>
    <scope>NUCLEOTIDE SEQUENCE [LARGE SCALE GENOMIC DNA]</scope>
    <source>
        <strain evidence="10">PRA3</strain>
    </source>
</reference>
<dbReference type="KEGG" id="paca:ID47_06025"/>
<dbReference type="STRING" id="91604.ID47_06025"/>
<evidence type="ECO:0000313" key="10">
    <source>
        <dbReference type="EMBL" id="AIK96386.1"/>
    </source>
</evidence>
<comment type="catalytic activity">
    <reaction evidence="5">
        <text>GTP + ATP = guanosine 3'-diphosphate 5'-triphosphate + AMP</text>
        <dbReference type="Rhea" id="RHEA:22088"/>
        <dbReference type="ChEBI" id="CHEBI:30616"/>
        <dbReference type="ChEBI" id="CHEBI:37565"/>
        <dbReference type="ChEBI" id="CHEBI:142410"/>
        <dbReference type="ChEBI" id="CHEBI:456215"/>
        <dbReference type="EC" id="2.7.6.5"/>
    </reaction>
</comment>
<dbReference type="GO" id="GO:0008893">
    <property type="term" value="F:guanosine-3',5'-bis(diphosphate) 3'-diphosphatase activity"/>
    <property type="evidence" value="ECO:0007669"/>
    <property type="project" value="TreeGrafter"/>
</dbReference>
<dbReference type="InterPro" id="IPR045865">
    <property type="entry name" value="ACT-like_dom_sf"/>
</dbReference>
<dbReference type="EC" id="2.7.6.5" evidence="1"/>
<sequence>MNRQFEELLDRLKLNNLQVEEVKLRHAYEFCMKAHGSQLRASGDPYYTHPLAVAQILADLNLDQSTVITGLLHDTVEDTLATLDDIEEQFGKDIAGLVDGVTKLSQLELQSEHTKQAENLRKLVLAMSTDIRVLLVKLADRLHNMRTLHHVSSVDKRKRVARETIEIYAPLAERMGMQYLKDELEDIAFGVMNPDARESVQSRLSFLYENADYTVEAIIDDIQRVLKAGHLENAEVNGRQKTPYSIWKKMQHKRVAFEQLSDIMAFRIVVGDVGNVYQALGAVHNAYLVLPGRFKDYISTPKPNGYQSLHTGLIGPFNSRIEVQIRTKDMHLIAEYGIASHWEYKQEAAHDGRQYAWLRGLLDILDQASNPEEFLENTKLEMFQDQVFCFTPKGDLIQLPGGATPVDFAYAVHSEVGNHITASKINGRLMPLRTVLNNGDQVEVITSKTQNPSPTWERFVVTGKARSHIRKFIRQQRREQFSELGRSMLHKAFKQAHFDIGEKILRSAVEQLKQGALEELYASVGEGTISVQEVLTIAGPVGKVEPIEPKTKKIKHSATSEGDSVSIQGLIAGMAVRYAGCCHPLPGDRISGIVKTGKGITIHTVDCDVLKAFSDPNRVLDLSWGKTPDENHRFVGRLKATFLNKTGSLSSFSTAISKQGGNIANIKVTNRTPDFWDIMIDVEVRDAEHLNLVIASVRTLSITNSVERL</sequence>
<dbReference type="Proteomes" id="UP000028926">
    <property type="component" value="Chromosome"/>
</dbReference>
<evidence type="ECO:0000259" key="8">
    <source>
        <dbReference type="PROSITE" id="PS51831"/>
    </source>
</evidence>
<evidence type="ECO:0000256" key="2">
    <source>
        <dbReference type="ARBA" id="ARBA00014315"/>
    </source>
</evidence>
<dbReference type="AlphaFoldDB" id="A0A077AVG0"/>
<protein>
    <recommendedName>
        <fullName evidence="2">GTP pyrophosphokinase rsh</fullName>
        <ecNumber evidence="1">2.7.6.5</ecNumber>
    </recommendedName>
    <alternativeName>
        <fullName evidence="4">(p)ppGpp synthase</fullName>
    </alternativeName>
    <alternativeName>
        <fullName evidence="3">ATP:GTP 3'-pyrophosphotransferase</fullName>
    </alternativeName>
</protein>
<dbReference type="CDD" id="cd01668">
    <property type="entry name" value="TGS_RSH"/>
    <property type="match status" value="1"/>
</dbReference>
<dbReference type="CDD" id="cd04876">
    <property type="entry name" value="ACT_RelA-SpoT"/>
    <property type="match status" value="1"/>
</dbReference>
<dbReference type="GO" id="GO:0008728">
    <property type="term" value="F:GTP diphosphokinase activity"/>
    <property type="evidence" value="ECO:0007669"/>
    <property type="project" value="UniProtKB-EC"/>
</dbReference>
<evidence type="ECO:0000313" key="11">
    <source>
        <dbReference type="Proteomes" id="UP000028926"/>
    </source>
</evidence>
<dbReference type="InterPro" id="IPR007685">
    <property type="entry name" value="RelA_SpoT"/>
</dbReference>
<dbReference type="InterPro" id="IPR045600">
    <property type="entry name" value="RelA/SpoT_AH_RIS"/>
</dbReference>
<dbReference type="InterPro" id="IPR004811">
    <property type="entry name" value="RelA/Spo_fam"/>
</dbReference>
<dbReference type="InterPro" id="IPR006674">
    <property type="entry name" value="HD_domain"/>
</dbReference>
<dbReference type="SUPFAM" id="SSF81271">
    <property type="entry name" value="TGS-like"/>
    <property type="match status" value="1"/>
</dbReference>
<dbReference type="Pfam" id="PF04607">
    <property type="entry name" value="RelA_SpoT"/>
    <property type="match status" value="1"/>
</dbReference>
<evidence type="ECO:0000259" key="9">
    <source>
        <dbReference type="PROSITE" id="PS51880"/>
    </source>
</evidence>
<feature type="domain" description="HD" evidence="8">
    <location>
        <begin position="46"/>
        <end position="145"/>
    </location>
</feature>
<evidence type="ECO:0000256" key="1">
    <source>
        <dbReference type="ARBA" id="ARBA00013251"/>
    </source>
</evidence>
<dbReference type="GO" id="GO:0042594">
    <property type="term" value="P:response to starvation"/>
    <property type="evidence" value="ECO:0007669"/>
    <property type="project" value="TreeGrafter"/>
</dbReference>
<dbReference type="EMBL" id="CP008941">
    <property type="protein sequence ID" value="AIK96386.1"/>
    <property type="molecule type" value="Genomic_DNA"/>
</dbReference>
<dbReference type="GO" id="GO:0015969">
    <property type="term" value="P:guanosine tetraphosphate metabolic process"/>
    <property type="evidence" value="ECO:0007669"/>
    <property type="project" value="InterPro"/>
</dbReference>
<dbReference type="eggNOG" id="COG0317">
    <property type="taxonomic scope" value="Bacteria"/>
</dbReference>
<feature type="domain" description="ACT" evidence="7">
    <location>
        <begin position="637"/>
        <end position="709"/>
    </location>
</feature>
<dbReference type="InterPro" id="IPR004095">
    <property type="entry name" value="TGS"/>
</dbReference>
<dbReference type="InterPro" id="IPR012675">
    <property type="entry name" value="Beta-grasp_dom_sf"/>
</dbReference>
<dbReference type="PROSITE" id="PS51831">
    <property type="entry name" value="HD"/>
    <property type="match status" value="1"/>
</dbReference>
<name>A0A077AVG0_9PROT</name>
<comment type="similarity">
    <text evidence="6">Belongs to the relA/spoT family.</text>
</comment>
<dbReference type="Gene3D" id="1.10.3210.10">
    <property type="entry name" value="Hypothetical protein af1432"/>
    <property type="match status" value="1"/>
</dbReference>
<dbReference type="GO" id="GO:0016301">
    <property type="term" value="F:kinase activity"/>
    <property type="evidence" value="ECO:0007669"/>
    <property type="project" value="UniProtKB-KW"/>
</dbReference>
<dbReference type="FunFam" id="3.10.20.30:FF:000002">
    <property type="entry name" value="GTP pyrophosphokinase (RelA/SpoT)"/>
    <property type="match status" value="1"/>
</dbReference>